<dbReference type="Proteomes" id="UP000606194">
    <property type="component" value="Unassembled WGS sequence"/>
</dbReference>
<dbReference type="AlphaFoldDB" id="A0A918L6J2"/>
<name>A0A918L6J2_9ACTN</name>
<evidence type="ECO:0000256" key="1">
    <source>
        <dbReference type="SAM" id="MobiDB-lite"/>
    </source>
</evidence>
<organism evidence="2 3">
    <name type="scientific">Streptomyces humidus</name>
    <dbReference type="NCBI Taxonomy" id="52259"/>
    <lineage>
        <taxon>Bacteria</taxon>
        <taxon>Bacillati</taxon>
        <taxon>Actinomycetota</taxon>
        <taxon>Actinomycetes</taxon>
        <taxon>Kitasatosporales</taxon>
        <taxon>Streptomycetaceae</taxon>
        <taxon>Streptomyces</taxon>
    </lineage>
</organism>
<comment type="caution">
    <text evidence="2">The sequence shown here is derived from an EMBL/GenBank/DDBJ whole genome shotgun (WGS) entry which is preliminary data.</text>
</comment>
<gene>
    <name evidence="2" type="ORF">GCM10010269_58500</name>
</gene>
<sequence>MTSAEALVGRVPERRLARARPAATRVRADIEDIEDTGQQKTGQQKCRNSTGAGERKTGTAEDRAAEEG</sequence>
<feature type="compositionally biased region" description="Basic and acidic residues" evidence="1">
    <location>
        <begin position="53"/>
        <end position="68"/>
    </location>
</feature>
<dbReference type="EMBL" id="BMTL01000027">
    <property type="protein sequence ID" value="GGS11610.1"/>
    <property type="molecule type" value="Genomic_DNA"/>
</dbReference>
<keyword evidence="3" id="KW-1185">Reference proteome</keyword>
<evidence type="ECO:0000313" key="3">
    <source>
        <dbReference type="Proteomes" id="UP000606194"/>
    </source>
</evidence>
<reference evidence="2" key="2">
    <citation type="submission" date="2020-09" db="EMBL/GenBank/DDBJ databases">
        <authorList>
            <person name="Sun Q."/>
            <person name="Ohkuma M."/>
        </authorList>
    </citation>
    <scope>NUCLEOTIDE SEQUENCE</scope>
    <source>
        <strain evidence="2">JCM 4386</strain>
    </source>
</reference>
<accession>A0A918L6J2</accession>
<protein>
    <submittedName>
        <fullName evidence="2">Uncharacterized protein</fullName>
    </submittedName>
</protein>
<feature type="compositionally biased region" description="Polar residues" evidence="1">
    <location>
        <begin position="36"/>
        <end position="51"/>
    </location>
</feature>
<feature type="region of interest" description="Disordered" evidence="1">
    <location>
        <begin position="1"/>
        <end position="68"/>
    </location>
</feature>
<proteinExistence type="predicted"/>
<reference evidence="2" key="1">
    <citation type="journal article" date="2014" name="Int. J. Syst. Evol. Microbiol.">
        <title>Complete genome sequence of Corynebacterium casei LMG S-19264T (=DSM 44701T), isolated from a smear-ripened cheese.</title>
        <authorList>
            <consortium name="US DOE Joint Genome Institute (JGI-PGF)"/>
            <person name="Walter F."/>
            <person name="Albersmeier A."/>
            <person name="Kalinowski J."/>
            <person name="Ruckert C."/>
        </authorList>
    </citation>
    <scope>NUCLEOTIDE SEQUENCE</scope>
    <source>
        <strain evidence="2">JCM 4386</strain>
    </source>
</reference>
<evidence type="ECO:0000313" key="2">
    <source>
        <dbReference type="EMBL" id="GGS11610.1"/>
    </source>
</evidence>